<sequence length="240" mass="27049">MVDKKGKVMKLNIFYILSGVFLLIGCQQKEFLSKEGYLSVSGIEVQLQTNAEVISRAVSDDMLLIVELWKGNEMLRTLSTEEMQNKIELDAADDYMLKVYSPNYGVEKGWTNDEKGEPVYYTEVPFVVKQGETTGLKVQVPTITFAVSLNLSEVIGDWLQEYDFTVNTGDRTVALDNGDIAYFPYSEGVSFSYQLTLTNSDSETNTLNGDWGKDEGEVINTNTIYTVVYNWDTHSLSLKE</sequence>
<dbReference type="EMBL" id="QRUU01000006">
    <property type="protein sequence ID" value="RGR99404.1"/>
    <property type="molecule type" value="Genomic_DNA"/>
</dbReference>
<keyword evidence="2" id="KW-1185">Reference proteome</keyword>
<evidence type="ECO:0000313" key="1">
    <source>
        <dbReference type="EMBL" id="RGR99404.1"/>
    </source>
</evidence>
<evidence type="ECO:0000313" key="2">
    <source>
        <dbReference type="Proteomes" id="UP000285864"/>
    </source>
</evidence>
<dbReference type="Pfam" id="PF14900">
    <property type="entry name" value="DUF4493"/>
    <property type="match status" value="1"/>
</dbReference>
<name>A0A412GWS9_9BACT</name>
<gene>
    <name evidence="1" type="ORF">DWY20_02375</name>
</gene>
<comment type="caution">
    <text evidence="1">The sequence shown here is derived from an EMBL/GenBank/DDBJ whole genome shotgun (WGS) entry which is preliminary data.</text>
</comment>
<dbReference type="InterPro" id="IPR027840">
    <property type="entry name" value="DUF4493"/>
</dbReference>
<proteinExistence type="predicted"/>
<dbReference type="Proteomes" id="UP000285864">
    <property type="component" value="Unassembled WGS sequence"/>
</dbReference>
<dbReference type="PROSITE" id="PS51257">
    <property type="entry name" value="PROKAR_LIPOPROTEIN"/>
    <property type="match status" value="1"/>
</dbReference>
<organism evidence="1 2">
    <name type="scientific">Phocaeicola coprocola</name>
    <dbReference type="NCBI Taxonomy" id="310298"/>
    <lineage>
        <taxon>Bacteria</taxon>
        <taxon>Pseudomonadati</taxon>
        <taxon>Bacteroidota</taxon>
        <taxon>Bacteroidia</taxon>
        <taxon>Bacteroidales</taxon>
        <taxon>Bacteroidaceae</taxon>
        <taxon>Phocaeicola</taxon>
    </lineage>
</organism>
<protein>
    <submittedName>
        <fullName evidence="1">DUF4493 domain-containing protein</fullName>
    </submittedName>
</protein>
<accession>A0A412GWS9</accession>
<reference evidence="1 2" key="1">
    <citation type="submission" date="2018-08" db="EMBL/GenBank/DDBJ databases">
        <title>A genome reference for cultivated species of the human gut microbiota.</title>
        <authorList>
            <person name="Zou Y."/>
            <person name="Xue W."/>
            <person name="Luo G."/>
        </authorList>
    </citation>
    <scope>NUCLEOTIDE SEQUENCE [LARGE SCALE GENOMIC DNA]</scope>
    <source>
        <strain evidence="1 2">AF24-2</strain>
    </source>
</reference>
<dbReference type="AlphaFoldDB" id="A0A412GWS9"/>